<feature type="zinc finger region" description="dksA C4-type" evidence="4">
    <location>
        <begin position="84"/>
        <end position="108"/>
    </location>
</feature>
<protein>
    <submittedName>
        <fullName evidence="6">Putative TraR/DksA family Transcriptional regulator</fullName>
    </submittedName>
</protein>
<feature type="domain" description="Zinc finger DksA/TraR C4-type" evidence="5">
    <location>
        <begin position="79"/>
        <end position="114"/>
    </location>
</feature>
<dbReference type="PROSITE" id="PS51128">
    <property type="entry name" value="ZF_DKSA_2"/>
    <property type="match status" value="1"/>
</dbReference>
<organism evidence="6">
    <name type="scientific">Magnetococcus massalia (strain MO-1)</name>
    <dbReference type="NCBI Taxonomy" id="451514"/>
    <lineage>
        <taxon>Bacteria</taxon>
        <taxon>Pseudomonadati</taxon>
        <taxon>Pseudomonadota</taxon>
        <taxon>Magnetococcia</taxon>
        <taxon>Magnetococcales</taxon>
        <taxon>Magnetococcaceae</taxon>
        <taxon>Magnetococcus</taxon>
    </lineage>
</organism>
<dbReference type="PANTHER" id="PTHR33823:SF4">
    <property type="entry name" value="GENERAL STRESS PROTEIN 16O"/>
    <property type="match status" value="1"/>
</dbReference>
<gene>
    <name evidence="6" type="ORF">MAGMO_0265</name>
</gene>
<reference evidence="6" key="1">
    <citation type="submission" date="2015-04" db="EMBL/GenBank/DDBJ databases">
        <authorList>
            <person name="Syromyatnikov M.Y."/>
            <person name="Popov V.N."/>
        </authorList>
    </citation>
    <scope>NUCLEOTIDE SEQUENCE</scope>
    <source>
        <strain evidence="6">MO-1</strain>
    </source>
</reference>
<dbReference type="SUPFAM" id="SSF57716">
    <property type="entry name" value="Glucocorticoid receptor-like (DNA-binding domain)"/>
    <property type="match status" value="1"/>
</dbReference>
<evidence type="ECO:0000256" key="2">
    <source>
        <dbReference type="ARBA" id="ARBA00022771"/>
    </source>
</evidence>
<name>A0A1S7LD60_MAGMO</name>
<evidence type="ECO:0000256" key="3">
    <source>
        <dbReference type="ARBA" id="ARBA00022833"/>
    </source>
</evidence>
<evidence type="ECO:0000256" key="1">
    <source>
        <dbReference type="ARBA" id="ARBA00022723"/>
    </source>
</evidence>
<dbReference type="PANTHER" id="PTHR33823">
    <property type="entry name" value="RNA POLYMERASE-BINDING TRANSCRIPTION FACTOR DKSA-RELATED"/>
    <property type="match status" value="1"/>
</dbReference>
<dbReference type="Pfam" id="PF01258">
    <property type="entry name" value="zf-dskA_traR"/>
    <property type="match status" value="1"/>
</dbReference>
<accession>A0A1S7LD60</accession>
<dbReference type="EMBL" id="LO017727">
    <property type="protein sequence ID" value="CRH04478.1"/>
    <property type="molecule type" value="Genomic_DNA"/>
</dbReference>
<evidence type="ECO:0000313" key="6">
    <source>
        <dbReference type="EMBL" id="CRH04478.1"/>
    </source>
</evidence>
<proteinExistence type="predicted"/>
<keyword evidence="1" id="KW-0479">Metal-binding</keyword>
<keyword evidence="3" id="KW-0862">Zinc</keyword>
<sequence length="116" mass="13076">MEIDLDAIRAKLLARRAELLADSQHAQESTQAVELDQTRVGRLSRMDALQMQAVAKETEVRRKLELVQIDAALQRLEEGDYGYCARCDEPINPKRLEHNPSIPTCITCASRAEQEA</sequence>
<keyword evidence="2" id="KW-0863">Zinc-finger</keyword>
<dbReference type="Gene3D" id="1.20.120.910">
    <property type="entry name" value="DksA, coiled-coil domain"/>
    <property type="match status" value="1"/>
</dbReference>
<evidence type="ECO:0000256" key="4">
    <source>
        <dbReference type="PROSITE-ProRule" id="PRU00510"/>
    </source>
</evidence>
<evidence type="ECO:0000259" key="5">
    <source>
        <dbReference type="Pfam" id="PF01258"/>
    </source>
</evidence>
<dbReference type="AlphaFoldDB" id="A0A1S7LD60"/>
<dbReference type="InterPro" id="IPR000962">
    <property type="entry name" value="Znf_DskA_TraR"/>
</dbReference>
<dbReference type="GO" id="GO:0008270">
    <property type="term" value="F:zinc ion binding"/>
    <property type="evidence" value="ECO:0007669"/>
    <property type="project" value="UniProtKB-KW"/>
</dbReference>